<keyword evidence="2" id="KW-1185">Reference proteome</keyword>
<proteinExistence type="predicted"/>
<reference evidence="2" key="1">
    <citation type="submission" date="2016-10" db="EMBL/GenBank/DDBJ databases">
        <authorList>
            <person name="Varghese N."/>
            <person name="Submissions S."/>
        </authorList>
    </citation>
    <scope>NUCLEOTIDE SEQUENCE [LARGE SCALE GENOMIC DNA]</scope>
    <source>
        <strain evidence="2">DSM 17453</strain>
    </source>
</reference>
<name>A0A1H7W9I6_9FLAO</name>
<evidence type="ECO:0000313" key="2">
    <source>
        <dbReference type="Proteomes" id="UP000199450"/>
    </source>
</evidence>
<evidence type="ECO:0000313" key="1">
    <source>
        <dbReference type="EMBL" id="SEM17729.1"/>
    </source>
</evidence>
<organism evidence="1 2">
    <name type="scientific">Chryseobacterium taichungense</name>
    <dbReference type="NCBI Taxonomy" id="295069"/>
    <lineage>
        <taxon>Bacteria</taxon>
        <taxon>Pseudomonadati</taxon>
        <taxon>Bacteroidota</taxon>
        <taxon>Flavobacteriia</taxon>
        <taxon>Flavobacteriales</taxon>
        <taxon>Weeksellaceae</taxon>
        <taxon>Chryseobacterium group</taxon>
        <taxon>Chryseobacterium</taxon>
    </lineage>
</organism>
<dbReference type="STRING" id="295069.SAMN05421856_101560"/>
<sequence length="168" mass="20277">MFFNVIHPTMSYIKSEVYKKTRNHILNHILDQSQTTYFSEKDLLKADWKEDREFVLNGFSYDVVSINFINGDKYYRCYIDKKDIIINSILKVSGFFVIRKTFAWRHFDLPLQSKKNIKIADFFTFLGFWQLYFSNFYSKLKTDYIKPFENTYYLSVIFPPPERCLILS</sequence>
<dbReference type="AlphaFoldDB" id="A0A1H7W9I6"/>
<dbReference type="EMBL" id="FOBV01000001">
    <property type="protein sequence ID" value="SEM17729.1"/>
    <property type="molecule type" value="Genomic_DNA"/>
</dbReference>
<protein>
    <submittedName>
        <fullName evidence="1">Uncharacterized protein</fullName>
    </submittedName>
</protein>
<gene>
    <name evidence="1" type="ORF">SAMN05421856_101560</name>
</gene>
<accession>A0A1H7W9I6</accession>
<dbReference type="Proteomes" id="UP000199450">
    <property type="component" value="Unassembled WGS sequence"/>
</dbReference>